<dbReference type="GO" id="GO:0046872">
    <property type="term" value="F:metal ion binding"/>
    <property type="evidence" value="ECO:0007669"/>
    <property type="project" value="UniProtKB-KW"/>
</dbReference>
<feature type="transmembrane region" description="Helical" evidence="3">
    <location>
        <begin position="31"/>
        <end position="51"/>
    </location>
</feature>
<dbReference type="GO" id="GO:0016020">
    <property type="term" value="C:membrane"/>
    <property type="evidence" value="ECO:0007669"/>
    <property type="project" value="GOC"/>
</dbReference>
<reference evidence="5 6" key="1">
    <citation type="submission" date="2019-06" db="EMBL/GenBank/DDBJ databases">
        <title>Tsukamurella conjunctivitidis sp. nov., Tsukamurella assacharolytica sp. nov. and Tsukamurella sputae sp. nov. isolated from patients with conjunctivitis, bacteraemia (lymphoma) and respiratory infection (sputum) in Hong Kong.</title>
        <authorList>
            <person name="Teng J.L.L."/>
            <person name="Lee H.H."/>
            <person name="Fong J.Y.H."/>
            <person name="Fok K.M.N."/>
            <person name="Lau S.K.P."/>
            <person name="Woo P.C.Y."/>
        </authorList>
    </citation>
    <scope>NUCLEOTIDE SEQUENCE [LARGE SCALE GENOMIC DNA]</scope>
    <source>
        <strain evidence="5 6">HKU71</strain>
    </source>
</reference>
<keyword evidence="3" id="KW-0472">Membrane</keyword>
<dbReference type="SUPFAM" id="SSF56300">
    <property type="entry name" value="Metallo-dependent phosphatases"/>
    <property type="match status" value="1"/>
</dbReference>
<evidence type="ECO:0000256" key="2">
    <source>
        <dbReference type="ARBA" id="ARBA00022801"/>
    </source>
</evidence>
<keyword evidence="6" id="KW-1185">Reference proteome</keyword>
<dbReference type="PANTHER" id="PTHR31302">
    <property type="entry name" value="TRANSMEMBRANE PROTEIN WITH METALLOPHOSPHOESTERASE DOMAIN-RELATED"/>
    <property type="match status" value="1"/>
</dbReference>
<dbReference type="CDD" id="cd07385">
    <property type="entry name" value="MPP_YkuE_C"/>
    <property type="match status" value="1"/>
</dbReference>
<gene>
    <name evidence="5" type="ORF">FK529_12695</name>
</gene>
<dbReference type="InterPro" id="IPR029052">
    <property type="entry name" value="Metallo-depent_PP-like"/>
</dbReference>
<evidence type="ECO:0000313" key="6">
    <source>
        <dbReference type="Proteomes" id="UP000317291"/>
    </source>
</evidence>
<dbReference type="OrthoDB" id="9780884at2"/>
<dbReference type="GO" id="GO:0008758">
    <property type="term" value="F:UDP-2,3-diacylglucosamine hydrolase activity"/>
    <property type="evidence" value="ECO:0007669"/>
    <property type="project" value="TreeGrafter"/>
</dbReference>
<dbReference type="InterPro" id="IPR051158">
    <property type="entry name" value="Metallophosphoesterase_sf"/>
</dbReference>
<protein>
    <submittedName>
        <fullName evidence="5">Metallophosphoesterase</fullName>
    </submittedName>
</protein>
<comment type="caution">
    <text evidence="5">The sequence shown here is derived from an EMBL/GenBank/DDBJ whole genome shotgun (WGS) entry which is preliminary data.</text>
</comment>
<keyword evidence="2" id="KW-0378">Hydrolase</keyword>
<organism evidence="5 6">
    <name type="scientific">Tsukamurella asaccharolytica</name>
    <dbReference type="NCBI Taxonomy" id="2592067"/>
    <lineage>
        <taxon>Bacteria</taxon>
        <taxon>Bacillati</taxon>
        <taxon>Actinomycetota</taxon>
        <taxon>Actinomycetes</taxon>
        <taxon>Mycobacteriales</taxon>
        <taxon>Tsukamurellaceae</taxon>
        <taxon>Tsukamurella</taxon>
    </lineage>
</organism>
<dbReference type="GO" id="GO:0009245">
    <property type="term" value="P:lipid A biosynthetic process"/>
    <property type="evidence" value="ECO:0007669"/>
    <property type="project" value="TreeGrafter"/>
</dbReference>
<keyword evidence="1" id="KW-0479">Metal-binding</keyword>
<feature type="transmembrane region" description="Helical" evidence="3">
    <location>
        <begin position="63"/>
        <end position="90"/>
    </location>
</feature>
<evidence type="ECO:0000256" key="1">
    <source>
        <dbReference type="ARBA" id="ARBA00022723"/>
    </source>
</evidence>
<feature type="transmembrane region" description="Helical" evidence="3">
    <location>
        <begin position="110"/>
        <end position="128"/>
    </location>
</feature>
<dbReference type="InterPro" id="IPR004843">
    <property type="entry name" value="Calcineurin-like_PHP"/>
</dbReference>
<name>A0A5C5R9P6_9ACTN</name>
<dbReference type="Pfam" id="PF00149">
    <property type="entry name" value="Metallophos"/>
    <property type="match status" value="1"/>
</dbReference>
<dbReference type="AlphaFoldDB" id="A0A5C5R9P6"/>
<sequence>MGVLIITLGALAAVQWRVVRRWGSRPARVAGTVAVVAATLLTLAAPVGMLAGRGRIDPDRVRWISAAGLTWLATVFYLVLTLLVLGVLWVLGRLARLVRPGFDGAPLRRVVALVGVVGAVGATLYGLVEAATPRVTHTEIRLASMPAAFGPLKVALITDLHAGPVRSRGFVQGVVDRTNAERPDLVLMAGDLIDGTVAQIGDDLTPLRDLRAPLGVFAVTGNHEYYAGDVVNWVQRWRDVGVTPLTNASARLERGGATVTILGANDRTGTAPHEVDYAAAFAGVDPAAFTVAVAHEPLQGREFAKRGVDLQVAGHTHGGQLWPFRYLVKLQQPALQGLESVDGMPVYTSRGAGAWGPPVRVGAPPEIAILELNAAASPPNSPR</sequence>
<evidence type="ECO:0000259" key="4">
    <source>
        <dbReference type="Pfam" id="PF00149"/>
    </source>
</evidence>
<dbReference type="EMBL" id="VIGW01000006">
    <property type="protein sequence ID" value="TWS19023.1"/>
    <property type="molecule type" value="Genomic_DNA"/>
</dbReference>
<keyword evidence="3" id="KW-0812">Transmembrane</keyword>
<dbReference type="Proteomes" id="UP000317291">
    <property type="component" value="Unassembled WGS sequence"/>
</dbReference>
<evidence type="ECO:0000256" key="3">
    <source>
        <dbReference type="SAM" id="Phobius"/>
    </source>
</evidence>
<keyword evidence="3" id="KW-1133">Transmembrane helix</keyword>
<accession>A0A5C5R9P6</accession>
<dbReference type="Gene3D" id="3.60.21.10">
    <property type="match status" value="1"/>
</dbReference>
<evidence type="ECO:0000313" key="5">
    <source>
        <dbReference type="EMBL" id="TWS19023.1"/>
    </source>
</evidence>
<proteinExistence type="predicted"/>
<dbReference type="PANTHER" id="PTHR31302:SF31">
    <property type="entry name" value="PHOSPHODIESTERASE YAEI"/>
    <property type="match status" value="1"/>
</dbReference>
<feature type="domain" description="Calcineurin-like phosphoesterase" evidence="4">
    <location>
        <begin position="152"/>
        <end position="318"/>
    </location>
</feature>